<sequence>MELTAVLLVIFALTCKRPLPSKFYRTMDLSDIPFNVPIIVHSIQKCRNLQNPVGTNQARCLGNNRDMYEQLVLRFVENDRVTIQSARNDRYLQVCTNGDCVFDSNHISEQSLFTMETNSTCSIFFVSSFTGNALQCDDELIVRCSRKSRLESEAWRLIEPQVGSNSPTTQLRLQQYSLAGRGRQYLILDLAKGGKTPDEIEQIVTRLFDLPAADSYSMNKK</sequence>
<accession>A0ABD3FGB4</accession>
<feature type="signal peptide" evidence="1">
    <location>
        <begin position="1"/>
        <end position="16"/>
    </location>
</feature>
<evidence type="ECO:0000313" key="2">
    <source>
        <dbReference type="EMBL" id="KAL3664895.1"/>
    </source>
</evidence>
<comment type="caution">
    <text evidence="2">The sequence shown here is derived from an EMBL/GenBank/DDBJ whole genome shotgun (WGS) entry which is preliminary data.</text>
</comment>
<dbReference type="Gene3D" id="2.80.10.50">
    <property type="match status" value="1"/>
</dbReference>
<dbReference type="Proteomes" id="UP001632037">
    <property type="component" value="Unassembled WGS sequence"/>
</dbReference>
<dbReference type="CDD" id="cd00257">
    <property type="entry name" value="beta-trefoil_FSCN-like"/>
    <property type="match status" value="1"/>
</dbReference>
<dbReference type="AlphaFoldDB" id="A0ABD3FGB4"/>
<keyword evidence="1" id="KW-0732">Signal</keyword>
<protein>
    <recommendedName>
        <fullName evidence="4">Ricin B lectin domain-containing protein</fullName>
    </recommendedName>
</protein>
<feature type="chain" id="PRO_5044857802" description="Ricin B lectin domain-containing protein" evidence="1">
    <location>
        <begin position="17"/>
        <end position="221"/>
    </location>
</feature>
<dbReference type="EMBL" id="JBIMZQ010000022">
    <property type="protein sequence ID" value="KAL3664895.1"/>
    <property type="molecule type" value="Genomic_DNA"/>
</dbReference>
<dbReference type="InterPro" id="IPR008999">
    <property type="entry name" value="Actin-crosslinking"/>
</dbReference>
<gene>
    <name evidence="2" type="ORF">V7S43_010073</name>
</gene>
<reference evidence="2 3" key="1">
    <citation type="submission" date="2024-09" db="EMBL/GenBank/DDBJ databases">
        <title>Genome sequencing and assembly of Phytophthora oleae, isolate VK10A, causative agent of rot of olive drupes.</title>
        <authorList>
            <person name="Conti Taguali S."/>
            <person name="Riolo M."/>
            <person name="La Spada F."/>
            <person name="Cacciola S.O."/>
            <person name="Dionisio G."/>
        </authorList>
    </citation>
    <scope>NUCLEOTIDE SEQUENCE [LARGE SCALE GENOMIC DNA]</scope>
    <source>
        <strain evidence="2 3">VK10A</strain>
    </source>
</reference>
<evidence type="ECO:0000313" key="3">
    <source>
        <dbReference type="Proteomes" id="UP001632037"/>
    </source>
</evidence>
<name>A0ABD3FGB4_9STRA</name>
<evidence type="ECO:0000256" key="1">
    <source>
        <dbReference type="SAM" id="SignalP"/>
    </source>
</evidence>
<organism evidence="2 3">
    <name type="scientific">Phytophthora oleae</name>
    <dbReference type="NCBI Taxonomy" id="2107226"/>
    <lineage>
        <taxon>Eukaryota</taxon>
        <taxon>Sar</taxon>
        <taxon>Stramenopiles</taxon>
        <taxon>Oomycota</taxon>
        <taxon>Peronosporomycetes</taxon>
        <taxon>Peronosporales</taxon>
        <taxon>Peronosporaceae</taxon>
        <taxon>Phytophthora</taxon>
    </lineage>
</organism>
<evidence type="ECO:0008006" key="4">
    <source>
        <dbReference type="Google" id="ProtNLM"/>
    </source>
</evidence>
<keyword evidence="3" id="KW-1185">Reference proteome</keyword>
<dbReference type="SUPFAM" id="SSF50405">
    <property type="entry name" value="Actin-crosslinking proteins"/>
    <property type="match status" value="1"/>
</dbReference>
<proteinExistence type="predicted"/>